<dbReference type="GO" id="GO:0003676">
    <property type="term" value="F:nucleic acid binding"/>
    <property type="evidence" value="ECO:0007669"/>
    <property type="project" value="InterPro"/>
</dbReference>
<dbReference type="GO" id="GO:0005634">
    <property type="term" value="C:nucleus"/>
    <property type="evidence" value="ECO:0007669"/>
    <property type="project" value="UniProtKB-SubCell"/>
</dbReference>
<dbReference type="Gene3D" id="3.40.50.300">
    <property type="entry name" value="P-loop containing nucleotide triphosphate hydrolases"/>
    <property type="match status" value="2"/>
</dbReference>
<keyword evidence="4" id="KW-0378">Hydrolase</keyword>
<evidence type="ECO:0000256" key="5">
    <source>
        <dbReference type="ARBA" id="ARBA00022806"/>
    </source>
</evidence>
<evidence type="ECO:0000256" key="9">
    <source>
        <dbReference type="ARBA" id="ARBA00038511"/>
    </source>
</evidence>
<feature type="compositionally biased region" description="Pro residues" evidence="11">
    <location>
        <begin position="120"/>
        <end position="130"/>
    </location>
</feature>
<feature type="compositionally biased region" description="Basic and acidic residues" evidence="11">
    <location>
        <begin position="1035"/>
        <end position="1057"/>
    </location>
</feature>
<dbReference type="CDD" id="cd22474">
    <property type="entry name" value="KH-I_PRP5_like"/>
    <property type="match status" value="1"/>
</dbReference>
<feature type="compositionally biased region" description="Basic and acidic residues" evidence="11">
    <location>
        <begin position="1"/>
        <end position="12"/>
    </location>
</feature>
<feature type="compositionally biased region" description="Basic and acidic residues" evidence="11">
    <location>
        <begin position="68"/>
        <end position="102"/>
    </location>
</feature>
<feature type="compositionally biased region" description="Acidic residues" evidence="11">
    <location>
        <begin position="393"/>
        <end position="405"/>
    </location>
</feature>
<dbReference type="AlphaFoldDB" id="A0A1K0H8U3"/>
<dbReference type="PROSITE" id="PS51192">
    <property type="entry name" value="HELICASE_ATP_BIND_1"/>
    <property type="match status" value="1"/>
</dbReference>
<dbReference type="SMART" id="SM00490">
    <property type="entry name" value="HELICc"/>
    <property type="match status" value="1"/>
</dbReference>
<name>A0A1K0H8U3_9BASI</name>
<feature type="compositionally biased region" description="Low complexity" evidence="11">
    <location>
        <begin position="171"/>
        <end position="184"/>
    </location>
</feature>
<keyword evidence="3" id="KW-0547">Nucleotide-binding</keyword>
<dbReference type="InterPro" id="IPR011545">
    <property type="entry name" value="DEAD/DEAH_box_helicase_dom"/>
</dbReference>
<dbReference type="EMBL" id="LT558119">
    <property type="protein sequence ID" value="SAM77425.1"/>
    <property type="molecule type" value="Genomic_DNA"/>
</dbReference>
<dbReference type="OrthoDB" id="196131at2759"/>
<dbReference type="InterPro" id="IPR000629">
    <property type="entry name" value="RNA-helicase_DEAD-box_CS"/>
</dbReference>
<feature type="region of interest" description="Disordered" evidence="11">
    <location>
        <begin position="963"/>
        <end position="999"/>
    </location>
</feature>
<feature type="compositionally biased region" description="Low complexity" evidence="11">
    <location>
        <begin position="922"/>
        <end position="946"/>
    </location>
</feature>
<keyword evidence="5 15" id="KW-0347">Helicase</keyword>
<dbReference type="InterPro" id="IPR056149">
    <property type="entry name" value="PRP5/DDX46/KHDC4_KH"/>
</dbReference>
<evidence type="ECO:0000313" key="16">
    <source>
        <dbReference type="Proteomes" id="UP000179920"/>
    </source>
</evidence>
<dbReference type="Proteomes" id="UP000179920">
    <property type="component" value="Chromosome III"/>
</dbReference>
<feature type="region of interest" description="Disordered" evidence="11">
    <location>
        <begin position="215"/>
        <end position="405"/>
    </location>
</feature>
<dbReference type="Pfam" id="PF00271">
    <property type="entry name" value="Helicase_C"/>
    <property type="match status" value="1"/>
</dbReference>
<evidence type="ECO:0000256" key="10">
    <source>
        <dbReference type="PROSITE-ProRule" id="PRU00552"/>
    </source>
</evidence>
<dbReference type="PANTHER" id="PTHR47958">
    <property type="entry name" value="ATP-DEPENDENT RNA HELICASE DBP3"/>
    <property type="match status" value="1"/>
</dbReference>
<dbReference type="SUPFAM" id="SSF52540">
    <property type="entry name" value="P-loop containing nucleoside triphosphate hydrolases"/>
    <property type="match status" value="2"/>
</dbReference>
<evidence type="ECO:0000256" key="4">
    <source>
        <dbReference type="ARBA" id="ARBA00022801"/>
    </source>
</evidence>
<feature type="compositionally biased region" description="Basic and acidic residues" evidence="11">
    <location>
        <begin position="193"/>
        <end position="203"/>
    </location>
</feature>
<keyword evidence="8" id="KW-0539">Nucleus</keyword>
<gene>
    <name evidence="15" type="ORF">UBRO_01778</name>
</gene>
<sequence>MSGYGGRDDYRRSGSSHHRSRTSKHDSSHSYRSHGHEPTRRRSRSPSSYHHSSSRSHHDRSQDPYLNEPDHSRRRDYGRDRDWDRRDYDARSGPDPYHDNRYANDGLSRSSRRRWDEGPSAPPPVPPTFPMPDAARLTPHSQLPPRPLAPPAAPSGAPPGAAPGPPPAFWPPTTASTASFTAPNPSAPLSPEEQAKLAKKARLEAWRKEQAAKKALEEAKQRAQSIASAVAPASQKTQAIVSSSKSTSQTAPTSINATGLRTLSLRTDPSRINAQNRSRSMMEDASEPSTRKQINRFDDLPPLDPTVQSSALKGFFADDDDDDDSTPPAPSSKRADANNNMDVDEEEDPLDAFMSTVKSQVAQVNAEDRRKAGTSGDASSKTNKPKAVILGQDDSDGEAEDPDEELDELDRVGVATEDLLAIAAKKVKKKELATVDHASVDYEPFCKVFYHPPAEIEDMSEELANQIRLEMDAIAVRGKDCPKPLTKWSHCGLPASALDVIKKLGYAAPTPIQSQAVPAIMSGRDIIGVAKTGSGKTMAFLLPMFRHIKDQRPVEPSEGPVGIVMTPTRELAVQIYREMRPFIKALGLRAACVYGGAPISEQIADMKKTADIVVATPGRLIDLLTANSGRVTNLRRVTYLVLDEADRMFDMGFEPQVMKIVNNIRPDRQTVLFSATFPKQMESLARKVLKNKPLEITVGGRSVVAAEIEQIVEVRPENTKFHRLLEILGELYNRDKDARTLIFVDRQEAADDLLKDLIRKGYVTMSLHGGKDQVDRDETIFDFKAGNVPIVTATSVAARGLDVKQLKLVVNYDVPNHMEDYVHRAGRTGRAGQKGTCITFITPEQDRYARDIIAALKASSAHVPAELEAMAESFKEKLAAGKVKAAGSGFGGKGLDRLETDREKVLKAQKSAYGEANEEGKAANGGASEYTDATGKTGAAGGSSSSEDQLSKLQGMKIEIMHGAAPESVRENKTVSASDEASAAAAKSKADQEQEAKEAAQLKAQEAALEAAKAHGADTTKLAAVLENIRKQANARKEASKNSDADKHKDRKARDPDATDYHAIVPINDFPQRARWRVTNKETMSHLIESTGASITNKGVFYKEGTEPQPGEPPKLQLLIESNNKSMVEDAVREIQRLLVEATQAALEAEARNPGTTGRYTVV</sequence>
<feature type="compositionally biased region" description="Pro residues" evidence="11">
    <location>
        <begin position="142"/>
        <end position="170"/>
    </location>
</feature>
<feature type="compositionally biased region" description="Basic and acidic residues" evidence="11">
    <location>
        <begin position="988"/>
        <end position="999"/>
    </location>
</feature>
<evidence type="ECO:0000256" key="1">
    <source>
        <dbReference type="ARBA" id="ARBA00004123"/>
    </source>
</evidence>
<comment type="similarity">
    <text evidence="9">Belongs to the DEAD box helicase family. DDX46/PRP5 subfamily.</text>
</comment>
<dbReference type="InterPro" id="IPR027417">
    <property type="entry name" value="P-loop_NTPase"/>
</dbReference>
<dbReference type="InterPro" id="IPR001650">
    <property type="entry name" value="Helicase_C-like"/>
</dbReference>
<feature type="short sequence motif" description="Q motif" evidence="10">
    <location>
        <begin position="486"/>
        <end position="514"/>
    </location>
</feature>
<feature type="domain" description="DEAD-box RNA helicase Q" evidence="14">
    <location>
        <begin position="486"/>
        <end position="514"/>
    </location>
</feature>
<feature type="compositionally biased region" description="Polar residues" evidence="11">
    <location>
        <begin position="234"/>
        <end position="279"/>
    </location>
</feature>
<protein>
    <recommendedName>
        <fullName evidence="2">RNA helicase</fullName>
        <ecNumber evidence="2">3.6.4.13</ecNumber>
    </recommendedName>
</protein>
<accession>A0A1K0H8U3</accession>
<feature type="domain" description="Helicase ATP-binding" evidence="12">
    <location>
        <begin position="517"/>
        <end position="695"/>
    </location>
</feature>
<keyword evidence="6" id="KW-0067">ATP-binding</keyword>
<keyword evidence="7" id="KW-0508">mRNA splicing</keyword>
<dbReference type="PROSITE" id="PS00039">
    <property type="entry name" value="DEAD_ATP_HELICASE"/>
    <property type="match status" value="1"/>
</dbReference>
<dbReference type="PROSITE" id="PS51195">
    <property type="entry name" value="Q_MOTIF"/>
    <property type="match status" value="1"/>
</dbReference>
<dbReference type="Pfam" id="PF23469">
    <property type="entry name" value="KH_12"/>
    <property type="match status" value="1"/>
</dbReference>
<organism evidence="15 16">
    <name type="scientific">Ustilago bromivora</name>
    <dbReference type="NCBI Taxonomy" id="307758"/>
    <lineage>
        <taxon>Eukaryota</taxon>
        <taxon>Fungi</taxon>
        <taxon>Dikarya</taxon>
        <taxon>Basidiomycota</taxon>
        <taxon>Ustilaginomycotina</taxon>
        <taxon>Ustilaginomycetes</taxon>
        <taxon>Ustilaginales</taxon>
        <taxon>Ustilaginaceae</taxon>
        <taxon>Ustilago</taxon>
    </lineage>
</organism>
<evidence type="ECO:0000259" key="12">
    <source>
        <dbReference type="PROSITE" id="PS51192"/>
    </source>
</evidence>
<keyword evidence="7" id="KW-0507">mRNA processing</keyword>
<dbReference type="PROSITE" id="PS51194">
    <property type="entry name" value="HELICASE_CTER"/>
    <property type="match status" value="1"/>
</dbReference>
<dbReference type="InterPro" id="IPR014014">
    <property type="entry name" value="RNA_helicase_DEAD_Q_motif"/>
</dbReference>
<evidence type="ECO:0000256" key="6">
    <source>
        <dbReference type="ARBA" id="ARBA00022840"/>
    </source>
</evidence>
<reference evidence="16" key="1">
    <citation type="submission" date="2016-04" db="EMBL/GenBank/DDBJ databases">
        <authorList>
            <person name="Guldener U."/>
            <person name="Guldener U."/>
        </authorList>
    </citation>
    <scope>NUCLEOTIDE SEQUENCE [LARGE SCALE GENOMIC DNA]</scope>
    <source>
        <strain evidence="16">UB2112</strain>
    </source>
</reference>
<dbReference type="CDD" id="cd18787">
    <property type="entry name" value="SF2_C_DEAD"/>
    <property type="match status" value="1"/>
</dbReference>
<dbReference type="SMART" id="SM00487">
    <property type="entry name" value="DEXDc"/>
    <property type="match status" value="1"/>
</dbReference>
<dbReference type="GO" id="GO:0008380">
    <property type="term" value="P:RNA splicing"/>
    <property type="evidence" value="ECO:0007669"/>
    <property type="project" value="UniProtKB-KW"/>
</dbReference>
<feature type="region of interest" description="Disordered" evidence="11">
    <location>
        <begin position="911"/>
        <end position="949"/>
    </location>
</feature>
<evidence type="ECO:0000313" key="15">
    <source>
        <dbReference type="EMBL" id="SAM77425.1"/>
    </source>
</evidence>
<evidence type="ECO:0000256" key="11">
    <source>
        <dbReference type="SAM" id="MobiDB-lite"/>
    </source>
</evidence>
<dbReference type="InterPro" id="IPR014001">
    <property type="entry name" value="Helicase_ATP-bd"/>
</dbReference>
<feature type="region of interest" description="Disordered" evidence="11">
    <location>
        <begin position="1"/>
        <end position="203"/>
    </location>
</feature>
<feature type="region of interest" description="Disordered" evidence="11">
    <location>
        <begin position="1033"/>
        <end position="1057"/>
    </location>
</feature>
<dbReference type="Pfam" id="PF00270">
    <property type="entry name" value="DEAD"/>
    <property type="match status" value="1"/>
</dbReference>
<feature type="domain" description="Helicase C-terminal" evidence="13">
    <location>
        <begin position="723"/>
        <end position="871"/>
    </location>
</feature>
<evidence type="ECO:0000256" key="8">
    <source>
        <dbReference type="ARBA" id="ARBA00023242"/>
    </source>
</evidence>
<dbReference type="GO" id="GO:0005524">
    <property type="term" value="F:ATP binding"/>
    <property type="evidence" value="ECO:0007669"/>
    <property type="project" value="UniProtKB-KW"/>
</dbReference>
<evidence type="ECO:0000259" key="14">
    <source>
        <dbReference type="PROSITE" id="PS51195"/>
    </source>
</evidence>
<evidence type="ECO:0000256" key="3">
    <source>
        <dbReference type="ARBA" id="ARBA00022741"/>
    </source>
</evidence>
<proteinExistence type="inferred from homology"/>
<comment type="subcellular location">
    <subcellularLocation>
        <location evidence="1">Nucleus</location>
    </subcellularLocation>
</comment>
<evidence type="ECO:0000256" key="7">
    <source>
        <dbReference type="ARBA" id="ARBA00023187"/>
    </source>
</evidence>
<dbReference type="EC" id="3.6.4.13" evidence="2"/>
<dbReference type="FunFam" id="3.40.50.300:FF:000079">
    <property type="entry name" value="probable ATP-dependent RNA helicase DDX17"/>
    <property type="match status" value="1"/>
</dbReference>
<dbReference type="GO" id="GO:0003724">
    <property type="term" value="F:RNA helicase activity"/>
    <property type="evidence" value="ECO:0007669"/>
    <property type="project" value="UniProtKB-EC"/>
</dbReference>
<evidence type="ECO:0000259" key="13">
    <source>
        <dbReference type="PROSITE" id="PS51194"/>
    </source>
</evidence>
<dbReference type="CDD" id="cd17953">
    <property type="entry name" value="DEADc_DDX46"/>
    <property type="match status" value="1"/>
</dbReference>
<feature type="compositionally biased region" description="Low complexity" evidence="11">
    <location>
        <begin position="976"/>
        <end position="987"/>
    </location>
</feature>
<dbReference type="GO" id="GO:0016787">
    <property type="term" value="F:hydrolase activity"/>
    <property type="evidence" value="ECO:0007669"/>
    <property type="project" value="UniProtKB-KW"/>
</dbReference>
<evidence type="ECO:0000256" key="2">
    <source>
        <dbReference type="ARBA" id="ARBA00012552"/>
    </source>
</evidence>
<feature type="compositionally biased region" description="Basic and acidic residues" evidence="11">
    <location>
        <begin position="23"/>
        <end position="40"/>
    </location>
</feature>